<evidence type="ECO:0000313" key="2">
    <source>
        <dbReference type="EMBL" id="EGD46610.1"/>
    </source>
</evidence>
<reference evidence="2" key="1">
    <citation type="submission" date="2009-07" db="EMBL/GenBank/DDBJ databases">
        <authorList>
            <consortium name="US DOE Joint Genome Institute (JGI-PGF)"/>
            <person name="Lucas S."/>
            <person name="Copeland A."/>
            <person name="Lapidus A."/>
            <person name="Glavina del Rio T."/>
            <person name="Tice H."/>
            <person name="Bruce D."/>
            <person name="Goodwin L."/>
            <person name="Pitluck S."/>
            <person name="Larimer F."/>
            <person name="Land M.L."/>
            <person name="Mouttaki H."/>
            <person name="He Z."/>
            <person name="Zhou J."/>
            <person name="Hemme C.L."/>
        </authorList>
    </citation>
    <scope>NUCLEOTIDE SEQUENCE</scope>
    <source>
        <strain evidence="2">DSM 2782</strain>
    </source>
</reference>
<protein>
    <recommendedName>
        <fullName evidence="4">ABC-2 type transport system permease protein</fullName>
    </recommendedName>
</protein>
<reference evidence="2" key="2">
    <citation type="submission" date="2011-01" db="EMBL/GenBank/DDBJ databases">
        <title>The Non-contiguous Finished genome of Clostridium papyrosolvens.</title>
        <authorList>
            <person name="Lucas S."/>
            <person name="Copeland A."/>
            <person name="Lapidus A."/>
            <person name="Cheng J.-F."/>
            <person name="Goodwin L."/>
            <person name="Pitluck S."/>
            <person name="Misra M."/>
            <person name="Chertkov O."/>
            <person name="Detter J.C."/>
            <person name="Han C."/>
            <person name="Tapia R."/>
            <person name="Land M."/>
            <person name="Hauser L."/>
            <person name="Kyrpides N."/>
            <person name="Ivanova N."/>
            <person name="Pagani I."/>
            <person name="Mouttaki H."/>
            <person name="He Z."/>
            <person name="Zhou J."/>
            <person name="Hemme C.L."/>
            <person name="Woyke T."/>
        </authorList>
    </citation>
    <scope>NUCLEOTIDE SEQUENCE [LARGE SCALE GENOMIC DNA]</scope>
    <source>
        <strain evidence="2">DSM 2782</strain>
    </source>
</reference>
<accession>F1TFZ1</accession>
<feature type="transmembrane region" description="Helical" evidence="1">
    <location>
        <begin position="33"/>
        <end position="51"/>
    </location>
</feature>
<evidence type="ECO:0000256" key="1">
    <source>
        <dbReference type="SAM" id="Phobius"/>
    </source>
</evidence>
<sequence length="534" mass="60305">MKMLLTFWKNELLRASKINQLRYADTKQRRKTGILYVVICIIVVGMLVFFVHKMSGIFSFAWTVDDIINSLIVPVVFACLAINIVISIFWGGGLLLSDVNADAQLALPVRLSSLIVSKLFILYVFLVFLDMILLFPADVLFGITAGTGIVFYLISIGNLLFFPIVPCLLGAIIGTEIYRILRSTSVLIARLKTILTVLFLFAFIVFMFLKFPEISKGTIHFSSKAATLYIAASRYVKSFLYHNVLSLAAYWGIILLASCLLLHGLMVSYQNWYCMSKGQKEKSMDISSNMFIKYSMISTLATRERRRYFSTPAYFTNTSMGFMLATVFVMIVVMANEKIAPYINLFSNYFQIAPAATDILYIFASTILISLSNTTYASISIEGKHMEVLNTFPISAKDVFKAKMQFYLSLSIPIILVLNTIMALILRFPWYITLLGYIMPLSFTSFLGVAGYILNLIFPNFEWDNVTHIIKQSFPAIMSAVIGTFASCGTAYLLLKHFANILLFGSFMACLVIFFAVCMMLFWLKKYGKNIYPN</sequence>
<feature type="transmembrane region" description="Helical" evidence="1">
    <location>
        <begin position="116"/>
        <end position="137"/>
    </location>
</feature>
<dbReference type="STRING" id="588581.Cpap_0991"/>
<feature type="transmembrane region" description="Helical" evidence="1">
    <location>
        <begin position="187"/>
        <end position="209"/>
    </location>
</feature>
<feature type="transmembrane region" description="Helical" evidence="1">
    <location>
        <begin position="501"/>
        <end position="524"/>
    </location>
</feature>
<feature type="transmembrane region" description="Helical" evidence="1">
    <location>
        <begin position="313"/>
        <end position="335"/>
    </location>
</feature>
<keyword evidence="1" id="KW-1133">Transmembrane helix</keyword>
<evidence type="ECO:0000313" key="3">
    <source>
        <dbReference type="Proteomes" id="UP000003860"/>
    </source>
</evidence>
<feature type="transmembrane region" description="Helical" evidence="1">
    <location>
        <begin position="406"/>
        <end position="428"/>
    </location>
</feature>
<feature type="transmembrane region" description="Helical" evidence="1">
    <location>
        <begin position="355"/>
        <end position="376"/>
    </location>
</feature>
<feature type="transmembrane region" description="Helical" evidence="1">
    <location>
        <begin position="71"/>
        <end position="96"/>
    </location>
</feature>
<proteinExistence type="predicted"/>
<gene>
    <name evidence="2" type="ORF">Cpap_0991</name>
</gene>
<evidence type="ECO:0008006" key="4">
    <source>
        <dbReference type="Google" id="ProtNLM"/>
    </source>
</evidence>
<keyword evidence="1" id="KW-0472">Membrane</keyword>
<feature type="transmembrane region" description="Helical" evidence="1">
    <location>
        <begin position="474"/>
        <end position="495"/>
    </location>
</feature>
<keyword evidence="1" id="KW-0812">Transmembrane</keyword>
<feature type="transmembrane region" description="Helical" evidence="1">
    <location>
        <begin position="149"/>
        <end position="175"/>
    </location>
</feature>
<dbReference type="Proteomes" id="UP000003860">
    <property type="component" value="Unassembled WGS sequence"/>
</dbReference>
<dbReference type="eggNOG" id="ENOG5030J5E">
    <property type="taxonomic scope" value="Bacteria"/>
</dbReference>
<dbReference type="AlphaFoldDB" id="F1TFZ1"/>
<feature type="transmembrane region" description="Helical" evidence="1">
    <location>
        <begin position="248"/>
        <end position="269"/>
    </location>
</feature>
<feature type="transmembrane region" description="Helical" evidence="1">
    <location>
        <begin position="434"/>
        <end position="454"/>
    </location>
</feature>
<organism evidence="2 3">
    <name type="scientific">Ruminiclostridium papyrosolvens DSM 2782</name>
    <dbReference type="NCBI Taxonomy" id="588581"/>
    <lineage>
        <taxon>Bacteria</taxon>
        <taxon>Bacillati</taxon>
        <taxon>Bacillota</taxon>
        <taxon>Clostridia</taxon>
        <taxon>Eubacteriales</taxon>
        <taxon>Oscillospiraceae</taxon>
        <taxon>Ruminiclostridium</taxon>
    </lineage>
</organism>
<comment type="caution">
    <text evidence="2">The sequence shown here is derived from an EMBL/GenBank/DDBJ whole genome shotgun (WGS) entry which is preliminary data.</text>
</comment>
<keyword evidence="3" id="KW-1185">Reference proteome</keyword>
<name>F1TFZ1_9FIRM</name>
<dbReference type="EMBL" id="ACXX02000012">
    <property type="protein sequence ID" value="EGD46610.1"/>
    <property type="molecule type" value="Genomic_DNA"/>
</dbReference>